<protein>
    <submittedName>
        <fullName evidence="2">MarR family protein</fullName>
    </submittedName>
</protein>
<dbReference type="GO" id="GO:0003700">
    <property type="term" value="F:DNA-binding transcription factor activity"/>
    <property type="evidence" value="ECO:0007669"/>
    <property type="project" value="InterPro"/>
</dbReference>
<dbReference type="PROSITE" id="PS50995">
    <property type="entry name" value="HTH_MARR_2"/>
    <property type="match status" value="1"/>
</dbReference>
<dbReference type="Gene3D" id="1.10.10.10">
    <property type="entry name" value="Winged helix-like DNA-binding domain superfamily/Winged helix DNA-binding domain"/>
    <property type="match status" value="1"/>
</dbReference>
<evidence type="ECO:0000313" key="3">
    <source>
        <dbReference type="Proteomes" id="UP000199412"/>
    </source>
</evidence>
<dbReference type="SMART" id="SM00347">
    <property type="entry name" value="HTH_MARR"/>
    <property type="match status" value="1"/>
</dbReference>
<dbReference type="PANTHER" id="PTHR33164">
    <property type="entry name" value="TRANSCRIPTIONAL REGULATOR, MARR FAMILY"/>
    <property type="match status" value="1"/>
</dbReference>
<accession>A0A1G7BKD6</accession>
<dbReference type="Proteomes" id="UP000199412">
    <property type="component" value="Unassembled WGS sequence"/>
</dbReference>
<dbReference type="PRINTS" id="PR00598">
    <property type="entry name" value="HTHMARR"/>
</dbReference>
<dbReference type="SUPFAM" id="SSF46785">
    <property type="entry name" value="Winged helix' DNA-binding domain"/>
    <property type="match status" value="1"/>
</dbReference>
<dbReference type="STRING" id="69960.SAMN05421720_10569"/>
<evidence type="ECO:0000313" key="2">
    <source>
        <dbReference type="EMBL" id="SDE27362.1"/>
    </source>
</evidence>
<reference evidence="2 3" key="1">
    <citation type="submission" date="2016-10" db="EMBL/GenBank/DDBJ databases">
        <authorList>
            <person name="de Groot N.N."/>
        </authorList>
    </citation>
    <scope>NUCLEOTIDE SEQUENCE [LARGE SCALE GENOMIC DNA]</scope>
    <source>
        <strain evidence="2 3">ATCC 700224</strain>
    </source>
</reference>
<name>A0A1G7BKD6_9PROT</name>
<dbReference type="AlphaFoldDB" id="A0A1G7BKD6"/>
<dbReference type="EMBL" id="FNAP01000005">
    <property type="protein sequence ID" value="SDE27362.1"/>
    <property type="molecule type" value="Genomic_DNA"/>
</dbReference>
<evidence type="ECO:0000259" key="1">
    <source>
        <dbReference type="PROSITE" id="PS50995"/>
    </source>
</evidence>
<dbReference type="InterPro" id="IPR000835">
    <property type="entry name" value="HTH_MarR-typ"/>
</dbReference>
<dbReference type="PANTHER" id="PTHR33164:SF43">
    <property type="entry name" value="HTH-TYPE TRANSCRIPTIONAL REPRESSOR YETL"/>
    <property type="match status" value="1"/>
</dbReference>
<dbReference type="GO" id="GO:0006950">
    <property type="term" value="P:response to stress"/>
    <property type="evidence" value="ECO:0007669"/>
    <property type="project" value="TreeGrafter"/>
</dbReference>
<organism evidence="2 3">
    <name type="scientific">Rhodospira trueperi</name>
    <dbReference type="NCBI Taxonomy" id="69960"/>
    <lineage>
        <taxon>Bacteria</taxon>
        <taxon>Pseudomonadati</taxon>
        <taxon>Pseudomonadota</taxon>
        <taxon>Alphaproteobacteria</taxon>
        <taxon>Rhodospirillales</taxon>
        <taxon>Rhodospirillaceae</taxon>
        <taxon>Rhodospira</taxon>
    </lineage>
</organism>
<dbReference type="InterPro" id="IPR036388">
    <property type="entry name" value="WH-like_DNA-bd_sf"/>
</dbReference>
<dbReference type="InterPro" id="IPR036390">
    <property type="entry name" value="WH_DNA-bd_sf"/>
</dbReference>
<keyword evidence="3" id="KW-1185">Reference proteome</keyword>
<sequence>MGLDTNTLTVEQALNLWRLAVVESVRRDTPDLSSRQMAVLLTVYQTPPPHTVRGLARVLDISKPAITRALDRLGEFGLLTRQVDESDRRSVLVQRTKEGEAFLAAHADLVVHGLETVTLTRCDIASVPSRDVA</sequence>
<dbReference type="Pfam" id="PF01047">
    <property type="entry name" value="MarR"/>
    <property type="match status" value="1"/>
</dbReference>
<dbReference type="InterPro" id="IPR039422">
    <property type="entry name" value="MarR/SlyA-like"/>
</dbReference>
<dbReference type="OrthoDB" id="9812268at2"/>
<dbReference type="RefSeq" id="WP_092784977.1">
    <property type="nucleotide sequence ID" value="NZ_FNAP01000005.1"/>
</dbReference>
<proteinExistence type="predicted"/>
<gene>
    <name evidence="2" type="ORF">SAMN05421720_10569</name>
</gene>
<feature type="domain" description="HTH marR-type" evidence="1">
    <location>
        <begin position="1"/>
        <end position="133"/>
    </location>
</feature>